<dbReference type="PANTHER" id="PTHR33371">
    <property type="entry name" value="INTERMEMBRANE PHOSPHOLIPID TRANSPORT SYSTEM BINDING PROTEIN MLAD-RELATED"/>
    <property type="match status" value="1"/>
</dbReference>
<dbReference type="EMBL" id="VRTS01000001">
    <property type="protein sequence ID" value="TXK65774.1"/>
    <property type="molecule type" value="Genomic_DNA"/>
</dbReference>
<keyword evidence="4" id="KW-1185">Reference proteome</keyword>
<evidence type="ECO:0000256" key="1">
    <source>
        <dbReference type="SAM" id="MobiDB-lite"/>
    </source>
</evidence>
<dbReference type="NCBIfam" id="TIGR04430">
    <property type="entry name" value="OM_asym_MlaD"/>
    <property type="match status" value="1"/>
</dbReference>
<protein>
    <submittedName>
        <fullName evidence="3">Outer membrane lipid asymmetry maintenance protein MlaD</fullName>
    </submittedName>
</protein>
<dbReference type="GO" id="GO:0005543">
    <property type="term" value="F:phospholipid binding"/>
    <property type="evidence" value="ECO:0007669"/>
    <property type="project" value="TreeGrafter"/>
</dbReference>
<dbReference type="InterPro" id="IPR030970">
    <property type="entry name" value="ABC_MlaD"/>
</dbReference>
<dbReference type="Proteomes" id="UP000321248">
    <property type="component" value="Unassembled WGS sequence"/>
</dbReference>
<dbReference type="GO" id="GO:0005548">
    <property type="term" value="F:phospholipid transporter activity"/>
    <property type="evidence" value="ECO:0007669"/>
    <property type="project" value="TreeGrafter"/>
</dbReference>
<feature type="compositionally biased region" description="Acidic residues" evidence="1">
    <location>
        <begin position="161"/>
        <end position="175"/>
    </location>
</feature>
<dbReference type="Pfam" id="PF02470">
    <property type="entry name" value="MlaD"/>
    <property type="match status" value="1"/>
</dbReference>
<name>A0A5C8KUX8_9GAMM</name>
<gene>
    <name evidence="3" type="primary">mlaD</name>
    <name evidence="3" type="ORF">FU658_01300</name>
</gene>
<comment type="caution">
    <text evidence="3">The sequence shown here is derived from an EMBL/GenBank/DDBJ whole genome shotgun (WGS) entry which is preliminary data.</text>
</comment>
<evidence type="ECO:0000313" key="4">
    <source>
        <dbReference type="Proteomes" id="UP000321248"/>
    </source>
</evidence>
<feature type="region of interest" description="Disordered" evidence="1">
    <location>
        <begin position="155"/>
        <end position="175"/>
    </location>
</feature>
<dbReference type="InterPro" id="IPR052336">
    <property type="entry name" value="MlaD_Phospholipid_Transporter"/>
</dbReference>
<proteinExistence type="predicted"/>
<dbReference type="AlphaFoldDB" id="A0A5C8KUX8"/>
<evidence type="ECO:0000313" key="3">
    <source>
        <dbReference type="EMBL" id="TXK65774.1"/>
    </source>
</evidence>
<reference evidence="3 4" key="1">
    <citation type="submission" date="2019-08" db="EMBL/GenBank/DDBJ databases">
        <authorList>
            <person name="Karlyshev A.V."/>
        </authorList>
    </citation>
    <scope>NUCLEOTIDE SEQUENCE [LARGE SCALE GENOMIC DNA]</scope>
    <source>
        <strain evidence="3 4">Alg18-2.2</strain>
    </source>
</reference>
<feature type="domain" description="Mce/MlaD" evidence="2">
    <location>
        <begin position="40"/>
        <end position="119"/>
    </location>
</feature>
<accession>A0A5C8KUX8</accession>
<evidence type="ECO:0000259" key="2">
    <source>
        <dbReference type="Pfam" id="PF02470"/>
    </source>
</evidence>
<dbReference type="OrthoDB" id="9788420at2"/>
<dbReference type="PANTHER" id="PTHR33371:SF4">
    <property type="entry name" value="INTERMEMBRANE PHOSPHOLIPID TRANSPORT SYSTEM BINDING PROTEIN MLAD"/>
    <property type="match status" value="1"/>
</dbReference>
<dbReference type="InterPro" id="IPR003399">
    <property type="entry name" value="Mce/MlaD"/>
</dbReference>
<sequence length="175" mass="18426">MSASKPRTELAVGLFLLLSFLTLLALAFASTNGRLPFTGQTYEVVAKFSNIGELKLRAPVKIGGVTIGEVGRVELDPVTFDAVVTLRIDRRFDELPADSAAGVFTSGLLGERYVGISPGGDIDMLADGDEIFLVQSAVVLEDLIAKFIFDGPPGGGGSADADADADSEDLDPYQE</sequence>
<organism evidence="3 4">
    <name type="scientific">Alkalisalibacterium limincola</name>
    <dbReference type="NCBI Taxonomy" id="2699169"/>
    <lineage>
        <taxon>Bacteria</taxon>
        <taxon>Pseudomonadati</taxon>
        <taxon>Pseudomonadota</taxon>
        <taxon>Gammaproteobacteria</taxon>
        <taxon>Lysobacterales</taxon>
        <taxon>Lysobacteraceae</taxon>
        <taxon>Alkalisalibacterium</taxon>
    </lineage>
</organism>
<dbReference type="RefSeq" id="WP_147890447.1">
    <property type="nucleotide sequence ID" value="NZ_VRTS01000001.1"/>
</dbReference>